<organism evidence="2 3">
    <name type="scientific">Acrocarpospora macrocephala</name>
    <dbReference type="NCBI Taxonomy" id="150177"/>
    <lineage>
        <taxon>Bacteria</taxon>
        <taxon>Bacillati</taxon>
        <taxon>Actinomycetota</taxon>
        <taxon>Actinomycetes</taxon>
        <taxon>Streptosporangiales</taxon>
        <taxon>Streptosporangiaceae</taxon>
        <taxon>Acrocarpospora</taxon>
    </lineage>
</organism>
<reference evidence="2 3" key="1">
    <citation type="submission" date="2019-10" db="EMBL/GenBank/DDBJ databases">
        <title>Whole genome shotgun sequence of Acrocarpospora macrocephala NBRC 16266.</title>
        <authorList>
            <person name="Ichikawa N."/>
            <person name="Kimura A."/>
            <person name="Kitahashi Y."/>
            <person name="Komaki H."/>
            <person name="Oguchi A."/>
        </authorList>
    </citation>
    <scope>NUCLEOTIDE SEQUENCE [LARGE SCALE GENOMIC DNA]</scope>
    <source>
        <strain evidence="2 3">NBRC 16266</strain>
    </source>
</reference>
<dbReference type="AlphaFoldDB" id="A0A5M3WMG8"/>
<evidence type="ECO:0000313" key="3">
    <source>
        <dbReference type="Proteomes" id="UP000331127"/>
    </source>
</evidence>
<dbReference type="InterPro" id="IPR038765">
    <property type="entry name" value="Papain-like_cys_pep_sf"/>
</dbReference>
<evidence type="ECO:0000313" key="2">
    <source>
        <dbReference type="EMBL" id="GES07518.1"/>
    </source>
</evidence>
<comment type="caution">
    <text evidence="2">The sequence shown here is derived from an EMBL/GenBank/DDBJ whole genome shotgun (WGS) entry which is preliminary data.</text>
</comment>
<gene>
    <name evidence="2" type="ORF">Amac_011130</name>
</gene>
<accession>A0A5M3WMG8</accession>
<evidence type="ECO:0000259" key="1">
    <source>
        <dbReference type="Pfam" id="PF05257"/>
    </source>
</evidence>
<dbReference type="Pfam" id="PF05257">
    <property type="entry name" value="CHAP"/>
    <property type="match status" value="1"/>
</dbReference>
<protein>
    <recommendedName>
        <fullName evidence="1">Peptidase C51 domain-containing protein</fullName>
    </recommendedName>
</protein>
<sequence>MEPMTTYSDALLKVADSQLGYAEVNGASKFGEWFGTHVAKKPGFKDAAWCDMFVSWAAHQTGQAENVGQFAWTPDHAKWFQKQGAWGSTPKPGAVVFFDWGHSKNVNAIDHVGLVKSVISDTEIRTIEGNISNAVVSKIRDHDTIVGYGYPDQVRENQAKAVAATAQTKPIPPMPGDASTPDPVAAGALLLPVALIFAYAKKHGNLHRILSPLVPRAKR</sequence>
<feature type="domain" description="Peptidase C51" evidence="1">
    <location>
        <begin position="46"/>
        <end position="130"/>
    </location>
</feature>
<dbReference type="EMBL" id="BLAE01000006">
    <property type="protein sequence ID" value="GES07518.1"/>
    <property type="molecule type" value="Genomic_DNA"/>
</dbReference>
<keyword evidence="3" id="KW-1185">Reference proteome</keyword>
<name>A0A5M3WMG8_9ACTN</name>
<dbReference type="Gene3D" id="3.90.1720.10">
    <property type="entry name" value="endopeptidase domain like (from Nostoc punctiforme)"/>
    <property type="match status" value="1"/>
</dbReference>
<dbReference type="Proteomes" id="UP000331127">
    <property type="component" value="Unassembled WGS sequence"/>
</dbReference>
<dbReference type="SUPFAM" id="SSF54001">
    <property type="entry name" value="Cysteine proteinases"/>
    <property type="match status" value="1"/>
</dbReference>
<dbReference type="InterPro" id="IPR007921">
    <property type="entry name" value="CHAP_dom"/>
</dbReference>
<proteinExistence type="predicted"/>